<reference evidence="4 5" key="1">
    <citation type="submission" date="2014-11" db="EMBL/GenBank/DDBJ databases">
        <authorList>
            <person name="Zhu J."/>
            <person name="Qi W."/>
            <person name="Song R."/>
        </authorList>
    </citation>
    <scope>NUCLEOTIDE SEQUENCE [LARGE SCALE GENOMIC DNA]</scope>
</reference>
<evidence type="ECO:0000313" key="4">
    <source>
        <dbReference type="EMBL" id="CEL91696.1"/>
    </source>
</evidence>
<dbReference type="Gene3D" id="1.20.120.290">
    <property type="entry name" value="Oxygen-evolving enhancer protein 3 (PsbQ), four-helix up-down bundle"/>
    <property type="match status" value="1"/>
</dbReference>
<feature type="compositionally biased region" description="Polar residues" evidence="2">
    <location>
        <begin position="236"/>
        <end position="248"/>
    </location>
</feature>
<evidence type="ECO:0000256" key="2">
    <source>
        <dbReference type="SAM" id="MobiDB-lite"/>
    </source>
</evidence>
<evidence type="ECO:0000256" key="1">
    <source>
        <dbReference type="ARBA" id="ARBA00023078"/>
    </source>
</evidence>
<feature type="chain" id="PRO_5005186861" evidence="3">
    <location>
        <begin position="33"/>
        <end position="264"/>
    </location>
</feature>
<dbReference type="VEuPathDB" id="CryptoDB:Vbra_10848"/>
<proteinExistence type="predicted"/>
<dbReference type="AlphaFoldDB" id="A0A0G4E920"/>
<feature type="signal peptide" evidence="3">
    <location>
        <begin position="1"/>
        <end position="32"/>
    </location>
</feature>
<feature type="region of interest" description="Disordered" evidence="2">
    <location>
        <begin position="212"/>
        <end position="264"/>
    </location>
</feature>
<dbReference type="OrthoDB" id="192718at2759"/>
<dbReference type="InParanoid" id="A0A0G4E920"/>
<feature type="compositionally biased region" description="Basic and acidic residues" evidence="2">
    <location>
        <begin position="46"/>
        <end position="84"/>
    </location>
</feature>
<sequence length="264" mass="29232">MRSEEAAFGRRAALSSIGAAPFLLSLIPLADADALAKDELVKKTMREKTPEEIEAEKEALAQAKRERLEKQKRLVEEQRRRREEGEQEEGIEPTLYVQYTYPTARKRYLPRVKALADEIGGIAPLVEAGKWGKVKTFAEGTAEGARLPLKLYASSLAGQGLAQSASFIKVMNKEAEEYSASLDSFQKAVNKKDTNTALVSLAKMSTSLSTYRREGKIDTEDGGVGRVESQPRGSGFFNNNPGLYQKNLSALEKKRQRGEDNDDD</sequence>
<feature type="region of interest" description="Disordered" evidence="2">
    <location>
        <begin position="46"/>
        <end position="88"/>
    </location>
</feature>
<evidence type="ECO:0000256" key="3">
    <source>
        <dbReference type="SAM" id="SignalP"/>
    </source>
</evidence>
<name>A0A0G4E920_VITBC</name>
<dbReference type="Proteomes" id="UP000041254">
    <property type="component" value="Unassembled WGS sequence"/>
</dbReference>
<organism evidence="4 5">
    <name type="scientific">Vitrella brassicaformis (strain CCMP3155)</name>
    <dbReference type="NCBI Taxonomy" id="1169540"/>
    <lineage>
        <taxon>Eukaryota</taxon>
        <taxon>Sar</taxon>
        <taxon>Alveolata</taxon>
        <taxon>Colpodellida</taxon>
        <taxon>Vitrellaceae</taxon>
        <taxon>Vitrella</taxon>
    </lineage>
</organism>
<dbReference type="OMA" id="AQKRYLP"/>
<gene>
    <name evidence="4" type="ORF">Vbra_10848</name>
</gene>
<dbReference type="EMBL" id="CDMY01000013">
    <property type="protein sequence ID" value="CEL91696.1"/>
    <property type="molecule type" value="Genomic_DNA"/>
</dbReference>
<dbReference type="InterPro" id="IPR023222">
    <property type="entry name" value="PsbQ-like_dom_sf"/>
</dbReference>
<protein>
    <submittedName>
        <fullName evidence="4">Uncharacterized protein</fullName>
    </submittedName>
</protein>
<keyword evidence="1" id="KW-0793">Thylakoid</keyword>
<keyword evidence="3" id="KW-0732">Signal</keyword>
<accession>A0A0G4E920</accession>
<keyword evidence="5" id="KW-1185">Reference proteome</keyword>
<feature type="compositionally biased region" description="Basic and acidic residues" evidence="2">
    <location>
        <begin position="251"/>
        <end position="264"/>
    </location>
</feature>
<evidence type="ECO:0000313" key="5">
    <source>
        <dbReference type="Proteomes" id="UP000041254"/>
    </source>
</evidence>